<organism evidence="1 2">
    <name type="scientific">Natronomicrosphaera hydrolytica</name>
    <dbReference type="NCBI Taxonomy" id="3242702"/>
    <lineage>
        <taxon>Bacteria</taxon>
        <taxon>Pseudomonadati</taxon>
        <taxon>Planctomycetota</taxon>
        <taxon>Phycisphaerae</taxon>
        <taxon>Phycisphaerales</taxon>
        <taxon>Phycisphaeraceae</taxon>
        <taxon>Natronomicrosphaera</taxon>
    </lineage>
</organism>
<sequence length="120" mass="13384">MKDSTSLPPRPSAEDDLDFAHAVLPLLLESAELAGYRGAEMAGRARCIEVHLRDAHGGELCVYLGRAKKRHHAPNRRKWVIANRPTWRRTFCALQDRLFGGRGVPGWLRPGCTSCGRVQP</sequence>
<keyword evidence="2" id="KW-1185">Reference proteome</keyword>
<protein>
    <submittedName>
        <fullName evidence="1">Uncharacterized protein</fullName>
    </submittedName>
</protein>
<dbReference type="RefSeq" id="WP_425347393.1">
    <property type="nucleotide sequence ID" value="NZ_JBGUBD010000024.1"/>
</dbReference>
<dbReference type="EMBL" id="JBGUBD010000024">
    <property type="protein sequence ID" value="MFA9480473.1"/>
    <property type="molecule type" value="Genomic_DNA"/>
</dbReference>
<reference evidence="1 2" key="1">
    <citation type="submission" date="2024-08" db="EMBL/GenBank/DDBJ databases">
        <title>Whole-genome sequencing of halo(alkali)philic microorganisms from hypersaline lakes.</title>
        <authorList>
            <person name="Sorokin D.Y."/>
            <person name="Merkel A.Y."/>
            <person name="Messina E."/>
            <person name="Yakimov M."/>
        </authorList>
    </citation>
    <scope>NUCLEOTIDE SEQUENCE [LARGE SCALE GENOMIC DNA]</scope>
    <source>
        <strain evidence="1 2">AB-hyl4</strain>
    </source>
</reference>
<evidence type="ECO:0000313" key="1">
    <source>
        <dbReference type="EMBL" id="MFA9480473.1"/>
    </source>
</evidence>
<dbReference type="Proteomes" id="UP001575105">
    <property type="component" value="Unassembled WGS sequence"/>
</dbReference>
<evidence type="ECO:0000313" key="2">
    <source>
        <dbReference type="Proteomes" id="UP001575105"/>
    </source>
</evidence>
<accession>A0ABV4UCU0</accession>
<gene>
    <name evidence="1" type="ORF">ACERK3_19575</name>
</gene>
<comment type="caution">
    <text evidence="1">The sequence shown here is derived from an EMBL/GenBank/DDBJ whole genome shotgun (WGS) entry which is preliminary data.</text>
</comment>
<proteinExistence type="predicted"/>
<name>A0ABV4UCU0_9BACT</name>